<evidence type="ECO:0000259" key="1">
    <source>
        <dbReference type="Pfam" id="PF20613"/>
    </source>
</evidence>
<dbReference type="EMBL" id="VIGC01000001">
    <property type="protein sequence ID" value="TQE97975.1"/>
    <property type="molecule type" value="Genomic_DNA"/>
</dbReference>
<evidence type="ECO:0000313" key="2">
    <source>
        <dbReference type="EMBL" id="TQE97975.1"/>
    </source>
</evidence>
<proteinExistence type="predicted"/>
<keyword evidence="2" id="KW-0808">Transferase</keyword>
<dbReference type="OrthoDB" id="9786330at2"/>
<dbReference type="Proteomes" id="UP000317371">
    <property type="component" value="Unassembled WGS sequence"/>
</dbReference>
<accession>A0A540VMH9</accession>
<dbReference type="Pfam" id="PF20613">
    <property type="entry name" value="HipA_2"/>
    <property type="match status" value="1"/>
</dbReference>
<keyword evidence="3" id="KW-1185">Reference proteome</keyword>
<dbReference type="InterPro" id="IPR046748">
    <property type="entry name" value="HipA_2"/>
</dbReference>
<dbReference type="AlphaFoldDB" id="A0A540VMH9"/>
<dbReference type="GO" id="GO:0008483">
    <property type="term" value="F:transaminase activity"/>
    <property type="evidence" value="ECO:0007669"/>
    <property type="project" value="UniProtKB-KW"/>
</dbReference>
<reference evidence="2 3" key="1">
    <citation type="submission" date="2019-06" db="EMBL/GenBank/DDBJ databases">
        <title>Genome sequence of Litorilinea aerophila BAA-2444.</title>
        <authorList>
            <person name="Maclea K.S."/>
            <person name="Maurais E.G."/>
            <person name="Iannazzi L.C."/>
        </authorList>
    </citation>
    <scope>NUCLEOTIDE SEQUENCE [LARGE SCALE GENOMIC DNA]</scope>
    <source>
        <strain evidence="2 3">ATCC BAA-2444</strain>
    </source>
</reference>
<name>A0A540VMH9_9CHLR</name>
<sequence length="264" mass="29831">MSTPTLRTVMATRYIQPLREGGSLPALVEADDGELYVMKFRGAGQGVRALIAELVAGEIARLLGLRVPEIVFIHLEPGFGRSEPDPEIQDLLQASYGLNLGMRYLPSAFAFNQLLKPPPSTELASAIVWFDALVTNVDRTPRNVNLLIWQKQLWLIDHGASLYFHHDWNNYLERSQTPFPLIRQHTLLPFAASIPEADARLRPILTEERLLAILSLIPEEWLGDEPQFRSPAEHRHAYLAYLMSRLNASTRFVEEAVHAHAQLL</sequence>
<protein>
    <submittedName>
        <fullName evidence="2">Aminotransferase class I and II</fullName>
    </submittedName>
</protein>
<evidence type="ECO:0000313" key="3">
    <source>
        <dbReference type="Proteomes" id="UP000317371"/>
    </source>
</evidence>
<organism evidence="2 3">
    <name type="scientific">Litorilinea aerophila</name>
    <dbReference type="NCBI Taxonomy" id="1204385"/>
    <lineage>
        <taxon>Bacteria</taxon>
        <taxon>Bacillati</taxon>
        <taxon>Chloroflexota</taxon>
        <taxon>Caldilineae</taxon>
        <taxon>Caldilineales</taxon>
        <taxon>Caldilineaceae</taxon>
        <taxon>Litorilinea</taxon>
    </lineage>
</organism>
<keyword evidence="2" id="KW-0032">Aminotransferase</keyword>
<feature type="domain" description="HipA-like kinase" evidence="1">
    <location>
        <begin position="15"/>
        <end position="247"/>
    </location>
</feature>
<comment type="caution">
    <text evidence="2">The sequence shown here is derived from an EMBL/GenBank/DDBJ whole genome shotgun (WGS) entry which is preliminary data.</text>
</comment>
<dbReference type="InParanoid" id="A0A540VMH9"/>
<dbReference type="RefSeq" id="WP_141608188.1">
    <property type="nucleotide sequence ID" value="NZ_VIGC02000001.1"/>
</dbReference>
<gene>
    <name evidence="2" type="ORF">FKZ61_00935</name>
</gene>